<dbReference type="PANTHER" id="PTHR35008:SF4">
    <property type="entry name" value="BLL4482 PROTEIN"/>
    <property type="match status" value="1"/>
</dbReference>
<feature type="domain" description="Cytochrome c" evidence="6">
    <location>
        <begin position="40"/>
        <end position="180"/>
    </location>
</feature>
<dbReference type="Gene3D" id="1.10.760.10">
    <property type="entry name" value="Cytochrome c-like domain"/>
    <property type="match status" value="1"/>
</dbReference>
<dbReference type="SUPFAM" id="SSF46626">
    <property type="entry name" value="Cytochrome c"/>
    <property type="match status" value="1"/>
</dbReference>
<evidence type="ECO:0000256" key="2">
    <source>
        <dbReference type="ARBA" id="ARBA00022723"/>
    </source>
</evidence>
<dbReference type="GO" id="GO:0046872">
    <property type="term" value="F:metal ion binding"/>
    <property type="evidence" value="ECO:0007669"/>
    <property type="project" value="UniProtKB-KW"/>
</dbReference>
<proteinExistence type="predicted"/>
<evidence type="ECO:0000259" key="6">
    <source>
        <dbReference type="PROSITE" id="PS51007"/>
    </source>
</evidence>
<accession>A0A4Q1CIX9</accession>
<dbReference type="PROSITE" id="PS51007">
    <property type="entry name" value="CYTC"/>
    <property type="match status" value="1"/>
</dbReference>
<protein>
    <submittedName>
        <fullName evidence="7">Diheme cytochrome c-553</fullName>
    </submittedName>
</protein>
<gene>
    <name evidence="7" type="ORF">ESA94_08990</name>
</gene>
<evidence type="ECO:0000256" key="4">
    <source>
        <dbReference type="PROSITE-ProRule" id="PRU00433"/>
    </source>
</evidence>
<keyword evidence="2 4" id="KW-0479">Metal-binding</keyword>
<dbReference type="InterPro" id="IPR036909">
    <property type="entry name" value="Cyt_c-like_dom_sf"/>
</dbReference>
<dbReference type="EMBL" id="SDHW01000002">
    <property type="protein sequence ID" value="RXK60590.1"/>
    <property type="molecule type" value="Genomic_DNA"/>
</dbReference>
<dbReference type="GO" id="GO:0009055">
    <property type="term" value="F:electron transfer activity"/>
    <property type="evidence" value="ECO:0007669"/>
    <property type="project" value="InterPro"/>
</dbReference>
<keyword evidence="1 4" id="KW-0349">Heme</keyword>
<evidence type="ECO:0000256" key="5">
    <source>
        <dbReference type="SAM" id="SignalP"/>
    </source>
</evidence>
<keyword evidence="5" id="KW-0732">Signal</keyword>
<evidence type="ECO:0000313" key="7">
    <source>
        <dbReference type="EMBL" id="RXK60590.1"/>
    </source>
</evidence>
<name>A0A4Q1CIX9_9BACT</name>
<evidence type="ECO:0000313" key="8">
    <source>
        <dbReference type="Proteomes" id="UP000290204"/>
    </source>
</evidence>
<dbReference type="GO" id="GO:0020037">
    <property type="term" value="F:heme binding"/>
    <property type="evidence" value="ECO:0007669"/>
    <property type="project" value="InterPro"/>
</dbReference>
<dbReference type="PROSITE" id="PS51257">
    <property type="entry name" value="PROKAR_LIPOPROTEIN"/>
    <property type="match status" value="1"/>
</dbReference>
<dbReference type="PANTHER" id="PTHR35008">
    <property type="entry name" value="BLL4482 PROTEIN-RELATED"/>
    <property type="match status" value="1"/>
</dbReference>
<keyword evidence="8" id="KW-1185">Reference proteome</keyword>
<reference evidence="7 8" key="1">
    <citation type="submission" date="2019-01" db="EMBL/GenBank/DDBJ databases">
        <title>Lacibacter sp. strain TTM-7.</title>
        <authorList>
            <person name="Chen W.-M."/>
        </authorList>
    </citation>
    <scope>NUCLEOTIDE SEQUENCE [LARGE SCALE GENOMIC DNA]</scope>
    <source>
        <strain evidence="7 8">TTM-7</strain>
    </source>
</reference>
<organism evidence="7 8">
    <name type="scientific">Lacibacter luteus</name>
    <dbReference type="NCBI Taxonomy" id="2508719"/>
    <lineage>
        <taxon>Bacteria</taxon>
        <taxon>Pseudomonadati</taxon>
        <taxon>Bacteroidota</taxon>
        <taxon>Chitinophagia</taxon>
        <taxon>Chitinophagales</taxon>
        <taxon>Chitinophagaceae</taxon>
        <taxon>Lacibacter</taxon>
    </lineage>
</organism>
<dbReference type="InterPro" id="IPR009056">
    <property type="entry name" value="Cyt_c-like_dom"/>
</dbReference>
<dbReference type="Proteomes" id="UP000290204">
    <property type="component" value="Unassembled WGS sequence"/>
</dbReference>
<dbReference type="OrthoDB" id="9809720at2"/>
<dbReference type="AlphaFoldDB" id="A0A4Q1CIX9"/>
<comment type="caution">
    <text evidence="7">The sequence shown here is derived from an EMBL/GenBank/DDBJ whole genome shotgun (WGS) entry which is preliminary data.</text>
</comment>
<feature type="chain" id="PRO_5020187035" evidence="5">
    <location>
        <begin position="22"/>
        <end position="195"/>
    </location>
</feature>
<keyword evidence="3 4" id="KW-0408">Iron</keyword>
<feature type="signal peptide" evidence="5">
    <location>
        <begin position="1"/>
        <end position="21"/>
    </location>
</feature>
<dbReference type="InterPro" id="IPR051459">
    <property type="entry name" value="Cytochrome_c-type_DH"/>
</dbReference>
<sequence>MRKSVLYTAFTVSAITLLAIACNNGGKETAAETPKADSASLVKRGEYLVAVSGCDDCHSPKTMGPNGPELVQELRFSGYPSTRPIQEVDKENLKKGWALFGPDLTNAVGPWGMSFAANITSDATGIGNWTEAQFFTAIRKGKYKGLETGRPLLPPMPWFNLKNMSDEDLRSVFYYLKTTKPVENVAPAPKAPTEL</sequence>
<evidence type="ECO:0000256" key="1">
    <source>
        <dbReference type="ARBA" id="ARBA00022617"/>
    </source>
</evidence>
<evidence type="ECO:0000256" key="3">
    <source>
        <dbReference type="ARBA" id="ARBA00023004"/>
    </source>
</evidence>
<dbReference type="RefSeq" id="WP_129130551.1">
    <property type="nucleotide sequence ID" value="NZ_SDHW01000002.1"/>
</dbReference>